<name>A0A0E9NB06_SAICN</name>
<dbReference type="STRING" id="698492.A0A0E9NB06"/>
<dbReference type="Gene3D" id="3.50.50.60">
    <property type="entry name" value="FAD/NAD(P)-binding domain"/>
    <property type="match status" value="1"/>
</dbReference>
<reference evidence="6 7" key="1">
    <citation type="journal article" date="2011" name="J. Gen. Appl. Microbiol.">
        <title>Draft genome sequencing of the enigmatic yeast Saitoella complicata.</title>
        <authorList>
            <person name="Nishida H."/>
            <person name="Hamamoto M."/>
            <person name="Sugiyama J."/>
        </authorList>
    </citation>
    <scope>NUCLEOTIDE SEQUENCE [LARGE SCALE GENOMIC DNA]</scope>
    <source>
        <strain evidence="6 7">NRRL Y-17804</strain>
    </source>
</reference>
<dbReference type="Pfam" id="PF01593">
    <property type="entry name" value="Amino_oxidase"/>
    <property type="match status" value="1"/>
</dbReference>
<evidence type="ECO:0000313" key="7">
    <source>
        <dbReference type="Proteomes" id="UP000033140"/>
    </source>
</evidence>
<organism evidence="6 7">
    <name type="scientific">Saitoella complicata (strain BCRC 22490 / CBS 7301 / JCM 7358 / NBRC 10748 / NRRL Y-17804)</name>
    <dbReference type="NCBI Taxonomy" id="698492"/>
    <lineage>
        <taxon>Eukaryota</taxon>
        <taxon>Fungi</taxon>
        <taxon>Dikarya</taxon>
        <taxon>Ascomycota</taxon>
        <taxon>Taphrinomycotina</taxon>
        <taxon>Taphrinomycotina incertae sedis</taxon>
        <taxon>Saitoella</taxon>
    </lineage>
</organism>
<feature type="domain" description="Amine oxidase" evidence="5">
    <location>
        <begin position="91"/>
        <end position="551"/>
    </location>
</feature>
<keyword evidence="4" id="KW-0274">FAD</keyword>
<dbReference type="Proteomes" id="UP000033140">
    <property type="component" value="Unassembled WGS sequence"/>
</dbReference>
<evidence type="ECO:0000313" key="6">
    <source>
        <dbReference type="EMBL" id="GAO47062.1"/>
    </source>
</evidence>
<proteinExistence type="inferred from homology"/>
<feature type="binding site" evidence="3">
    <location>
        <begin position="111"/>
        <end position="112"/>
    </location>
    <ligand>
        <name>FAD</name>
        <dbReference type="ChEBI" id="CHEBI:57692"/>
    </ligand>
</feature>
<dbReference type="InterPro" id="IPR036188">
    <property type="entry name" value="FAD/NAD-bd_sf"/>
</dbReference>
<evidence type="ECO:0000259" key="5">
    <source>
        <dbReference type="Pfam" id="PF01593"/>
    </source>
</evidence>
<dbReference type="PANTHER" id="PTHR42923">
    <property type="entry name" value="PROTOPORPHYRINOGEN OXIDASE"/>
    <property type="match status" value="1"/>
</dbReference>
<protein>
    <recommendedName>
        <fullName evidence="4">Amine oxidase</fullName>
        <ecNumber evidence="4">1.4.3.-</ecNumber>
    </recommendedName>
</protein>
<sequence>MAMKSIVGLLEYVKEGWKINIRLIDYVNEPHCNCTMSYIANSIYALFNRVAAIQDADAVERIPPVNPDCPPRLILKDGEKAPRVLIIGGGLAGMSAALELSERGFEVVIREANPILGGRLDSKKTQPLLPLDPTEFYADHGFHAWFVNSYHQFGDIINRLGLNDQLQAWEKTDIVFRNYNAEAIVSQGPYPLNLINVLRTSTNMNYLTSLRIMGIATDSAFYDYSKIYEDWDEYSVEEWAEKRGIDKAYYDIVVKPVGAVTLSKVQGFSAAEMQNMMQIFFLAGPGADVRFTTKQSFYKSLLEPWRNRLLQNGVRIERSKPVKALRMQDGVCEGIDGEPETYDYTIMAADLPGAKSILEGTVDACMDKKSGTLATKLREPVSKCKIAPPYKILKVWLKGLLPADKYPAIIETPEHSPLNEIVQYHMLQDEYKEFAAEKGIGCWEFHLYALEDKEWSSFTEAKDVWKKLAPIVHEIVPEMADFEVRGYHMNQYENFPDFSKGQHKFRPQYSAPSSIGIKKLVMAGDWLQTSFPSFIMERAVSTGRLAANEVLREYGVREVELRVVSSYGPGLAAVGRKWIAGLTAKWWGTGKSA</sequence>
<evidence type="ECO:0000256" key="4">
    <source>
        <dbReference type="RuleBase" id="RU362067"/>
    </source>
</evidence>
<comment type="cofactor">
    <cofactor evidence="1 4">
        <name>FAD</name>
        <dbReference type="ChEBI" id="CHEBI:57692"/>
    </cofactor>
</comment>
<dbReference type="InterPro" id="IPR050464">
    <property type="entry name" value="Zeta_carotene_desat/Oxidored"/>
</dbReference>
<dbReference type="EC" id="1.4.3.-" evidence="4"/>
<accession>A0A0E9NB06</accession>
<gene>
    <name evidence="6" type="ORF">G7K_1274-t1</name>
</gene>
<dbReference type="PRINTS" id="PR00757">
    <property type="entry name" value="AMINEOXDASEF"/>
</dbReference>
<dbReference type="PANTHER" id="PTHR42923:SF43">
    <property type="entry name" value="AMINE OXIDASE"/>
    <property type="match status" value="1"/>
</dbReference>
<dbReference type="InterPro" id="IPR001613">
    <property type="entry name" value="Flavin_amine_oxidase"/>
</dbReference>
<dbReference type="GO" id="GO:0016491">
    <property type="term" value="F:oxidoreductase activity"/>
    <property type="evidence" value="ECO:0007669"/>
    <property type="project" value="UniProtKB-KW"/>
</dbReference>
<dbReference type="AlphaFoldDB" id="A0A0E9NB06"/>
<keyword evidence="4" id="KW-0285">Flavoprotein</keyword>
<reference evidence="6 7" key="3">
    <citation type="journal article" date="2015" name="Genome Announc.">
        <title>Draft Genome Sequence of the Archiascomycetous Yeast Saitoella complicata.</title>
        <authorList>
            <person name="Yamauchi K."/>
            <person name="Kondo S."/>
            <person name="Hamamoto M."/>
            <person name="Takahashi Y."/>
            <person name="Ogura Y."/>
            <person name="Hayashi T."/>
            <person name="Nishida H."/>
        </authorList>
    </citation>
    <scope>NUCLEOTIDE SEQUENCE [LARGE SCALE GENOMIC DNA]</scope>
    <source>
        <strain evidence="6 7">NRRL Y-17804</strain>
    </source>
</reference>
<evidence type="ECO:0000256" key="2">
    <source>
        <dbReference type="ARBA" id="ARBA00023002"/>
    </source>
</evidence>
<dbReference type="EMBL" id="BACD03000007">
    <property type="protein sequence ID" value="GAO47062.1"/>
    <property type="molecule type" value="Genomic_DNA"/>
</dbReference>
<evidence type="ECO:0000256" key="1">
    <source>
        <dbReference type="ARBA" id="ARBA00001974"/>
    </source>
</evidence>
<evidence type="ECO:0000256" key="3">
    <source>
        <dbReference type="PIRSR" id="PIRSR601613-1"/>
    </source>
</evidence>
<dbReference type="SUPFAM" id="SSF51905">
    <property type="entry name" value="FAD/NAD(P)-binding domain"/>
    <property type="match status" value="1"/>
</dbReference>
<comment type="caution">
    <text evidence="6">The sequence shown here is derived from an EMBL/GenBank/DDBJ whole genome shotgun (WGS) entry which is preliminary data.</text>
</comment>
<keyword evidence="2 4" id="KW-0560">Oxidoreductase</keyword>
<comment type="similarity">
    <text evidence="4">Belongs to the flavin monoamine oxidase family.</text>
</comment>
<keyword evidence="7" id="KW-1185">Reference proteome</keyword>
<dbReference type="InterPro" id="IPR002937">
    <property type="entry name" value="Amino_oxidase"/>
</dbReference>
<reference evidence="6 7" key="2">
    <citation type="journal article" date="2014" name="J. Gen. Appl. Microbiol.">
        <title>The early diverging ascomycetous budding yeast Saitoella complicata has three histone deacetylases belonging to the Clr6, Hos2, and Rpd3 lineages.</title>
        <authorList>
            <person name="Nishida H."/>
            <person name="Matsumoto T."/>
            <person name="Kondo S."/>
            <person name="Hamamoto M."/>
            <person name="Yoshikawa H."/>
        </authorList>
    </citation>
    <scope>NUCLEOTIDE SEQUENCE [LARGE SCALE GENOMIC DNA]</scope>
    <source>
        <strain evidence="6 7">NRRL Y-17804</strain>
    </source>
</reference>